<dbReference type="EMBL" id="MTKT01002011">
    <property type="protein sequence ID" value="OWM82341.1"/>
    <property type="molecule type" value="Genomic_DNA"/>
</dbReference>
<dbReference type="Pfam" id="PF23622">
    <property type="entry name" value="LRR_At1g61320_AtMIF1"/>
    <property type="match status" value="1"/>
</dbReference>
<dbReference type="Pfam" id="PF00646">
    <property type="entry name" value="F-box"/>
    <property type="match status" value="1"/>
</dbReference>
<dbReference type="AlphaFoldDB" id="A0A218XCV8"/>
<protein>
    <submittedName>
        <fullName evidence="3">Uncharacterized protein</fullName>
    </submittedName>
</protein>
<dbReference type="PANTHER" id="PTHR34145:SF53">
    <property type="entry name" value="LEUCINE-RICH REPEAT DOMAIN SUPERFAMILY"/>
    <property type="match status" value="1"/>
</dbReference>
<reference evidence="4 6" key="3">
    <citation type="submission" date="2017-11" db="EMBL/GenBank/DDBJ databases">
        <title>De-novo sequencing of pomegranate (Punica granatum L.) genome.</title>
        <authorList>
            <person name="Akparov Z."/>
            <person name="Amiraslanov A."/>
            <person name="Hajiyeva S."/>
            <person name="Abbasov M."/>
            <person name="Kaur K."/>
            <person name="Hamwieh A."/>
            <person name="Solovyev V."/>
            <person name="Salamov A."/>
            <person name="Braich B."/>
            <person name="Kosarev P."/>
            <person name="Mahmoud A."/>
            <person name="Hajiyev E."/>
            <person name="Babayeva S."/>
            <person name="Izzatullayeva V."/>
            <person name="Mammadov A."/>
            <person name="Mammadov A."/>
            <person name="Sharifova S."/>
            <person name="Ojaghi J."/>
            <person name="Eynullazada K."/>
            <person name="Bayramov B."/>
            <person name="Abdulazimova A."/>
            <person name="Shahmuradov I."/>
        </authorList>
    </citation>
    <scope>NUCLEOTIDE SEQUENCE [LARGE SCALE GENOMIC DNA]</scope>
    <source>
        <strain evidence="4">AG2017</strain>
        <strain evidence="6">cv. AG2017</strain>
        <tissue evidence="4">Leaf</tissue>
    </source>
</reference>
<accession>A0A218XCV8</accession>
<dbReference type="STRING" id="22663.A0A218XCV8"/>
<dbReference type="InterPro" id="IPR055357">
    <property type="entry name" value="LRR_At1g61320_AtMIF1"/>
</dbReference>
<evidence type="ECO:0000313" key="5">
    <source>
        <dbReference type="Proteomes" id="UP000197138"/>
    </source>
</evidence>
<dbReference type="GeneID" id="116208745"/>
<organism evidence="3 5">
    <name type="scientific">Punica granatum</name>
    <name type="common">Pomegranate</name>
    <dbReference type="NCBI Taxonomy" id="22663"/>
    <lineage>
        <taxon>Eukaryota</taxon>
        <taxon>Viridiplantae</taxon>
        <taxon>Streptophyta</taxon>
        <taxon>Embryophyta</taxon>
        <taxon>Tracheophyta</taxon>
        <taxon>Spermatophyta</taxon>
        <taxon>Magnoliopsida</taxon>
        <taxon>eudicotyledons</taxon>
        <taxon>Gunneridae</taxon>
        <taxon>Pentapetalae</taxon>
        <taxon>rosids</taxon>
        <taxon>malvids</taxon>
        <taxon>Myrtales</taxon>
        <taxon>Lythraceae</taxon>
        <taxon>Punica</taxon>
    </lineage>
</organism>
<dbReference type="EMBL" id="PGOL01000988">
    <property type="protein sequence ID" value="PKI62131.1"/>
    <property type="molecule type" value="Genomic_DNA"/>
</dbReference>
<gene>
    <name evidence="3" type="ORF">CDL15_Pgr001915</name>
    <name evidence="4" type="ORF">CRG98_017504</name>
</gene>
<dbReference type="InterPro" id="IPR053772">
    <property type="entry name" value="At1g61320/At1g61330-like"/>
</dbReference>
<evidence type="ECO:0000259" key="1">
    <source>
        <dbReference type="Pfam" id="PF00646"/>
    </source>
</evidence>
<evidence type="ECO:0000259" key="2">
    <source>
        <dbReference type="Pfam" id="PF23622"/>
    </source>
</evidence>
<feature type="domain" description="F-box" evidence="1">
    <location>
        <begin position="10"/>
        <end position="48"/>
    </location>
</feature>
<dbReference type="InterPro" id="IPR036047">
    <property type="entry name" value="F-box-like_dom_sf"/>
</dbReference>
<dbReference type="Proteomes" id="UP000233551">
    <property type="component" value="Unassembled WGS sequence"/>
</dbReference>
<sequence length="414" mass="46139">MEDQARSDSISSLPDDILRRISCSIPLKEAARTTILSTRWRTLWAPSRLNVSLNMDSNTNFGAVQDMVEDSVQVLVSTFLGSYEAPEARKLCFAGIPGANHEPPSGSEHELITITAIKGVEKELHLQFSKNIWECRSFHLKLGPALGTANLTELRRLHLRSVASLGSGFVSNLFSCCHILESLILEKCPGLETIAIDKNSSLQELAISNCPDLGRVSVCALELKSFRYQGALPKIELKSTSNLAEVALNLRDGSGPGEFDCEEVLSLLDSMKEVEFLTISGWLLEWLCSAGVIYGKLEFQFSRLKELRWADSSMNSTKRDSLACFLNICPVLNKLFIDVDHSLGMVHCPILHQHWHEPHLWRDYDTVKSDVLPLKHLKAVRMGLGHLASEEDRLSLMELLLEKAVILESMSVIT</sequence>
<dbReference type="OrthoDB" id="976179at2759"/>
<dbReference type="InterPro" id="IPR001810">
    <property type="entry name" value="F-box_dom"/>
</dbReference>
<proteinExistence type="predicted"/>
<feature type="domain" description="At1g61320/AtMIF1 LRR" evidence="2">
    <location>
        <begin position="141"/>
        <end position="354"/>
    </location>
</feature>
<name>A0A218XCV8_PUNGR</name>
<keyword evidence="6" id="KW-1185">Reference proteome</keyword>
<evidence type="ECO:0000313" key="3">
    <source>
        <dbReference type="EMBL" id="OWM82341.1"/>
    </source>
</evidence>
<dbReference type="Proteomes" id="UP000197138">
    <property type="component" value="Unassembled WGS sequence"/>
</dbReference>
<dbReference type="Gene3D" id="3.80.10.10">
    <property type="entry name" value="Ribonuclease Inhibitor"/>
    <property type="match status" value="1"/>
</dbReference>
<evidence type="ECO:0000313" key="6">
    <source>
        <dbReference type="Proteomes" id="UP000233551"/>
    </source>
</evidence>
<dbReference type="SUPFAM" id="SSF81383">
    <property type="entry name" value="F-box domain"/>
    <property type="match status" value="1"/>
</dbReference>
<dbReference type="PANTHER" id="PTHR34145">
    <property type="entry name" value="OS02G0105600 PROTEIN"/>
    <property type="match status" value="1"/>
</dbReference>
<reference evidence="3" key="2">
    <citation type="submission" date="2017-06" db="EMBL/GenBank/DDBJ databases">
        <title>The pomegranate genome and the genomics of punicalagin biosynthesis.</title>
        <authorList>
            <person name="Xu C."/>
        </authorList>
    </citation>
    <scope>NUCLEOTIDE SEQUENCE [LARGE SCALE GENOMIC DNA]</scope>
    <source>
        <tissue evidence="3">Fresh leaf</tissue>
    </source>
</reference>
<dbReference type="SUPFAM" id="SSF52047">
    <property type="entry name" value="RNI-like"/>
    <property type="match status" value="1"/>
</dbReference>
<comment type="caution">
    <text evidence="3">The sequence shown here is derived from an EMBL/GenBank/DDBJ whole genome shotgun (WGS) entry which is preliminary data.</text>
</comment>
<dbReference type="InterPro" id="IPR032675">
    <property type="entry name" value="LRR_dom_sf"/>
</dbReference>
<reference evidence="5" key="1">
    <citation type="journal article" date="2017" name="Plant J.">
        <title>The pomegranate (Punica granatum L.) genome and the genomics of punicalagin biosynthesis.</title>
        <authorList>
            <person name="Qin G."/>
            <person name="Xu C."/>
            <person name="Ming R."/>
            <person name="Tang H."/>
            <person name="Guyot R."/>
            <person name="Kramer E.M."/>
            <person name="Hu Y."/>
            <person name="Yi X."/>
            <person name="Qi Y."/>
            <person name="Xu X."/>
            <person name="Gao Z."/>
            <person name="Pan H."/>
            <person name="Jian J."/>
            <person name="Tian Y."/>
            <person name="Yue Z."/>
            <person name="Xu Y."/>
        </authorList>
    </citation>
    <scope>NUCLEOTIDE SEQUENCE [LARGE SCALE GENOMIC DNA]</scope>
    <source>
        <strain evidence="5">cv. Dabenzi</strain>
    </source>
</reference>
<evidence type="ECO:0000313" key="4">
    <source>
        <dbReference type="EMBL" id="PKI62131.1"/>
    </source>
</evidence>